<dbReference type="RefSeq" id="WP_212527429.1">
    <property type="nucleotide sequence ID" value="NZ_JAGSOG010000018.1"/>
</dbReference>
<reference evidence="2" key="1">
    <citation type="submission" date="2021-04" db="EMBL/GenBank/DDBJ databases">
        <title>Genome based classification of Actinospica acidithermotolerans sp. nov., an actinobacterium isolated from an Indonesian hot spring.</title>
        <authorList>
            <person name="Kusuma A.B."/>
            <person name="Putra K.E."/>
            <person name="Nafisah S."/>
            <person name="Loh J."/>
            <person name="Nouioui I."/>
            <person name="Goodfellow M."/>
        </authorList>
    </citation>
    <scope>NUCLEOTIDE SEQUENCE</scope>
    <source>
        <strain evidence="2">CSCA 57</strain>
    </source>
</reference>
<keyword evidence="1" id="KW-0472">Membrane</keyword>
<dbReference type="AlphaFoldDB" id="A0A941ILE0"/>
<sequence>MAVPTTTPDTAPVPATVPGVVTITRTPRQLWLPLLILALIAVVRLPAWLQHSPDPAVAHQNATALRFWYLTVVPVYAIALCVNFLPTRIELGESALVLRRPLRRRRVLEWRHIQAILVDPRSSRRRVAVYGDDADGRRTLLPVPFSAVMLKDPDFEEKFHLIGQAWLARRGADWELLPPPSVRQGM</sequence>
<accession>A0A941ILE0</accession>
<organism evidence="2 3">
    <name type="scientific">Actinospica durhamensis</name>
    <dbReference type="NCBI Taxonomy" id="1508375"/>
    <lineage>
        <taxon>Bacteria</taxon>
        <taxon>Bacillati</taxon>
        <taxon>Actinomycetota</taxon>
        <taxon>Actinomycetes</taxon>
        <taxon>Catenulisporales</taxon>
        <taxon>Actinospicaceae</taxon>
        <taxon>Actinospica</taxon>
    </lineage>
</organism>
<evidence type="ECO:0000313" key="3">
    <source>
        <dbReference type="Proteomes" id="UP000675781"/>
    </source>
</evidence>
<gene>
    <name evidence="2" type="ORF">KDL01_06505</name>
</gene>
<proteinExistence type="predicted"/>
<dbReference type="Proteomes" id="UP000675781">
    <property type="component" value="Unassembled WGS sequence"/>
</dbReference>
<protein>
    <recommendedName>
        <fullName evidence="4">PH domain-containing protein</fullName>
    </recommendedName>
</protein>
<feature type="transmembrane region" description="Helical" evidence="1">
    <location>
        <begin position="30"/>
        <end position="47"/>
    </location>
</feature>
<name>A0A941ILE0_9ACTN</name>
<evidence type="ECO:0000256" key="1">
    <source>
        <dbReference type="SAM" id="Phobius"/>
    </source>
</evidence>
<feature type="transmembrane region" description="Helical" evidence="1">
    <location>
        <begin position="67"/>
        <end position="85"/>
    </location>
</feature>
<keyword evidence="3" id="KW-1185">Reference proteome</keyword>
<keyword evidence="1" id="KW-0812">Transmembrane</keyword>
<keyword evidence="1" id="KW-1133">Transmembrane helix</keyword>
<evidence type="ECO:0008006" key="4">
    <source>
        <dbReference type="Google" id="ProtNLM"/>
    </source>
</evidence>
<evidence type="ECO:0000313" key="2">
    <source>
        <dbReference type="EMBL" id="MBR7832905.1"/>
    </source>
</evidence>
<dbReference type="EMBL" id="JAGSOG010000018">
    <property type="protein sequence ID" value="MBR7832905.1"/>
    <property type="molecule type" value="Genomic_DNA"/>
</dbReference>
<comment type="caution">
    <text evidence="2">The sequence shown here is derived from an EMBL/GenBank/DDBJ whole genome shotgun (WGS) entry which is preliminary data.</text>
</comment>